<evidence type="ECO:0000256" key="1">
    <source>
        <dbReference type="SAM" id="Phobius"/>
    </source>
</evidence>
<proteinExistence type="predicted"/>
<sequence length="284" mass="32898">MNNPKHQFYLINIGLPLFLAVSIFVVFDLTQLDVAISNLLYNADSHTFWLEHDKLFEDITHRWARIIPNWTGEAAIVGALLSFLWPRFNAEKHRRMIAFLERTHVARLLKFCTRHRRDFLFLVVSFAITTGVIHYFKSHTSIYCPIETTLYGGTMEKKEWFENFTLLHEAGEGRCWPGGHASGGFTMLALYFVARRYRWRHAKALLYWTLMLGMVYGTTRVLQGWHFMSHTFWAGILVWFSALLTALAFYGRRVLELPLRESNALAQRASPGATQVIEADPVNP</sequence>
<dbReference type="CDD" id="cd03396">
    <property type="entry name" value="PAP2_like_6"/>
    <property type="match status" value="1"/>
</dbReference>
<dbReference type="Pfam" id="PF01569">
    <property type="entry name" value="PAP2"/>
    <property type="match status" value="1"/>
</dbReference>
<dbReference type="PATRIC" id="fig|317.174.peg.4580"/>
<keyword evidence="1" id="KW-1133">Transmembrane helix</keyword>
<feature type="transmembrane region" description="Helical" evidence="1">
    <location>
        <begin position="119"/>
        <end position="136"/>
    </location>
</feature>
<comment type="caution">
    <text evidence="3">The sequence shown here is derived from an EMBL/GenBank/DDBJ whole genome shotgun (WGS) entry which is preliminary data.</text>
</comment>
<dbReference type="Proteomes" id="UP000028643">
    <property type="component" value="Unassembled WGS sequence"/>
</dbReference>
<keyword evidence="1" id="KW-0472">Membrane</keyword>
<dbReference type="InterPro" id="IPR000326">
    <property type="entry name" value="PAP2/HPO"/>
</dbReference>
<feature type="transmembrane region" description="Helical" evidence="1">
    <location>
        <begin position="66"/>
        <end position="86"/>
    </location>
</feature>
<dbReference type="RefSeq" id="WP_047577791.1">
    <property type="nucleotide sequence ID" value="NZ_JPQT01000126.1"/>
</dbReference>
<accession>A0A085UWM3</accession>
<reference evidence="3 4" key="1">
    <citation type="submission" date="2014-07" db="EMBL/GenBank/DDBJ databases">
        <title>Draft Genome Sequences of Environmental Pseudomonas syringae strains.</title>
        <authorList>
            <person name="Baltrus D.A."/>
            <person name="Berge O."/>
            <person name="Morris C."/>
        </authorList>
    </citation>
    <scope>NUCLEOTIDE SEQUENCE [LARGE SCALE GENOMIC DNA]</scope>
    <source>
        <strain evidence="3 4">CEB003</strain>
    </source>
</reference>
<feature type="transmembrane region" description="Helical" evidence="1">
    <location>
        <begin position="205"/>
        <end position="225"/>
    </location>
</feature>
<keyword evidence="1" id="KW-0812">Transmembrane</keyword>
<feature type="transmembrane region" description="Helical" evidence="1">
    <location>
        <begin position="176"/>
        <end position="193"/>
    </location>
</feature>
<gene>
    <name evidence="3" type="ORF">IV02_22415</name>
</gene>
<organism evidence="3 4">
    <name type="scientific">Pseudomonas syringae</name>
    <dbReference type="NCBI Taxonomy" id="317"/>
    <lineage>
        <taxon>Bacteria</taxon>
        <taxon>Pseudomonadati</taxon>
        <taxon>Pseudomonadota</taxon>
        <taxon>Gammaproteobacteria</taxon>
        <taxon>Pseudomonadales</taxon>
        <taxon>Pseudomonadaceae</taxon>
        <taxon>Pseudomonas</taxon>
    </lineage>
</organism>
<evidence type="ECO:0000313" key="3">
    <source>
        <dbReference type="EMBL" id="KFE47586.1"/>
    </source>
</evidence>
<protein>
    <submittedName>
        <fullName evidence="3">Phosphatidic acid phosphatase</fullName>
    </submittedName>
</protein>
<feature type="transmembrane region" description="Helical" evidence="1">
    <location>
        <begin position="231"/>
        <end position="250"/>
    </location>
</feature>
<dbReference type="SUPFAM" id="SSF48317">
    <property type="entry name" value="Acid phosphatase/Vanadium-dependent haloperoxidase"/>
    <property type="match status" value="1"/>
</dbReference>
<name>A0A085UWM3_PSESX</name>
<dbReference type="AlphaFoldDB" id="A0A085UWM3"/>
<dbReference type="EMBL" id="JPQT01000126">
    <property type="protein sequence ID" value="KFE47586.1"/>
    <property type="molecule type" value="Genomic_DNA"/>
</dbReference>
<feature type="transmembrane region" description="Helical" evidence="1">
    <location>
        <begin position="7"/>
        <end position="27"/>
    </location>
</feature>
<evidence type="ECO:0000259" key="2">
    <source>
        <dbReference type="Pfam" id="PF01569"/>
    </source>
</evidence>
<feature type="domain" description="Phosphatidic acid phosphatase type 2/haloperoxidase" evidence="2">
    <location>
        <begin position="120"/>
        <end position="250"/>
    </location>
</feature>
<dbReference type="InterPro" id="IPR036938">
    <property type="entry name" value="PAP2/HPO_sf"/>
</dbReference>
<evidence type="ECO:0000313" key="4">
    <source>
        <dbReference type="Proteomes" id="UP000028643"/>
    </source>
</evidence>